<dbReference type="CDD" id="cd00293">
    <property type="entry name" value="USP-like"/>
    <property type="match status" value="1"/>
</dbReference>
<comment type="similarity">
    <text evidence="1">Belongs to the universal stress protein A family.</text>
</comment>
<evidence type="ECO:0000313" key="4">
    <source>
        <dbReference type="Proteomes" id="UP000260823"/>
    </source>
</evidence>
<dbReference type="InterPro" id="IPR006015">
    <property type="entry name" value="Universal_stress_UspA"/>
</dbReference>
<dbReference type="InterPro" id="IPR006016">
    <property type="entry name" value="UspA"/>
</dbReference>
<evidence type="ECO:0000256" key="1">
    <source>
        <dbReference type="ARBA" id="ARBA00008791"/>
    </source>
</evidence>
<dbReference type="Pfam" id="PF00582">
    <property type="entry name" value="Usp"/>
    <property type="match status" value="1"/>
</dbReference>
<dbReference type="PANTHER" id="PTHR46268">
    <property type="entry name" value="STRESS RESPONSE PROTEIN NHAX"/>
    <property type="match status" value="1"/>
</dbReference>
<feature type="domain" description="UspA" evidence="2">
    <location>
        <begin position="2"/>
        <end position="143"/>
    </location>
</feature>
<dbReference type="EMBL" id="QWDE01000002">
    <property type="protein sequence ID" value="RFZ82670.1"/>
    <property type="molecule type" value="Genomic_DNA"/>
</dbReference>
<evidence type="ECO:0000313" key="3">
    <source>
        <dbReference type="EMBL" id="RFZ82670.1"/>
    </source>
</evidence>
<name>A0A3E2NP55_9SPHI</name>
<dbReference type="RefSeq" id="WP_117383073.1">
    <property type="nucleotide sequence ID" value="NZ_QWDE01000002.1"/>
</dbReference>
<dbReference type="OrthoDB" id="9788959at2"/>
<comment type="caution">
    <text evidence="3">The sequence shown here is derived from an EMBL/GenBank/DDBJ whole genome shotgun (WGS) entry which is preliminary data.</text>
</comment>
<dbReference type="Proteomes" id="UP000260823">
    <property type="component" value="Unassembled WGS sequence"/>
</dbReference>
<reference evidence="3 4" key="1">
    <citation type="submission" date="2018-08" db="EMBL/GenBank/DDBJ databases">
        <title>Mucilaginibacter terrae sp. nov., isolated from manganese diggings.</title>
        <authorList>
            <person name="Huang Y."/>
            <person name="Zhou Z."/>
        </authorList>
    </citation>
    <scope>NUCLEOTIDE SEQUENCE [LARGE SCALE GENOMIC DNA]</scope>
    <source>
        <strain evidence="3 4">ZH6</strain>
    </source>
</reference>
<accession>A0A3E2NP55</accession>
<dbReference type="SUPFAM" id="SSF52402">
    <property type="entry name" value="Adenine nucleotide alpha hydrolases-like"/>
    <property type="match status" value="2"/>
</dbReference>
<proteinExistence type="inferred from homology"/>
<dbReference type="AlphaFoldDB" id="A0A3E2NP55"/>
<sequence length="279" mass="31677">MEKIMVTTDMSVNSKSALRFAVQQAVARTAELEICYVYHLIKPFNWSPLAFEIYTTDYKRTMRKELSAFVRGILRQVGNPSLDYQLALIDDSDVTEGIIRHAVKERCSFICIATRGAGPIKKLFGTHTSNLIGRSPVPVLTIPSHYRLKPLQTLLYASDLTDYKRELKQVISFAQPVNANIQLLYLKESYETDPTPELVSATLSKQINYNVEVIVSDRKIVHTLLDDIGKMLHKINPDLLVLVTHQERSLTEKLLYPSNAKNYSFKGKLPLLTLPKLPE</sequence>
<organism evidence="3 4">
    <name type="scientific">Mucilaginibacter terrenus</name>
    <dbReference type="NCBI Taxonomy" id="2482727"/>
    <lineage>
        <taxon>Bacteria</taxon>
        <taxon>Pseudomonadati</taxon>
        <taxon>Bacteroidota</taxon>
        <taxon>Sphingobacteriia</taxon>
        <taxon>Sphingobacteriales</taxon>
        <taxon>Sphingobacteriaceae</taxon>
        <taxon>Mucilaginibacter</taxon>
    </lineage>
</organism>
<dbReference type="PRINTS" id="PR01438">
    <property type="entry name" value="UNVRSLSTRESS"/>
</dbReference>
<dbReference type="PANTHER" id="PTHR46268:SF6">
    <property type="entry name" value="UNIVERSAL STRESS PROTEIN UP12"/>
    <property type="match status" value="1"/>
</dbReference>
<dbReference type="Gene3D" id="3.40.50.12370">
    <property type="match status" value="1"/>
</dbReference>
<protein>
    <submittedName>
        <fullName evidence="3">Universal stress protein</fullName>
    </submittedName>
</protein>
<gene>
    <name evidence="3" type="ORF">DYU05_10825</name>
</gene>
<keyword evidence="4" id="KW-1185">Reference proteome</keyword>
<evidence type="ECO:0000259" key="2">
    <source>
        <dbReference type="Pfam" id="PF00582"/>
    </source>
</evidence>